<dbReference type="CDD" id="cd06579">
    <property type="entry name" value="TM_PBP1_transp_AraH_like"/>
    <property type="match status" value="1"/>
</dbReference>
<keyword evidence="4 6" id="KW-1133">Transmembrane helix</keyword>
<evidence type="ECO:0000256" key="2">
    <source>
        <dbReference type="ARBA" id="ARBA00022475"/>
    </source>
</evidence>
<evidence type="ECO:0000313" key="8">
    <source>
        <dbReference type="Proteomes" id="UP000638560"/>
    </source>
</evidence>
<feature type="non-terminal residue" evidence="7">
    <location>
        <position position="323"/>
    </location>
</feature>
<dbReference type="EMBL" id="JADPUN010000223">
    <property type="protein sequence ID" value="MBF9132189.1"/>
    <property type="molecule type" value="Genomic_DNA"/>
</dbReference>
<dbReference type="RefSeq" id="WP_196203723.1">
    <property type="nucleotide sequence ID" value="NZ_JADPUN010000223.1"/>
</dbReference>
<reference evidence="7 8" key="1">
    <citation type="submission" date="2020-11" db="EMBL/GenBank/DDBJ databases">
        <title>A novel isolate from a Black sea contaminated sediment with potential to produce alkanes: Plantactinospora alkalitolerans sp. nov.</title>
        <authorList>
            <person name="Carro L."/>
            <person name="Veyisoglu A."/>
            <person name="Guven K."/>
            <person name="Schumann P."/>
            <person name="Klenk H.-P."/>
            <person name="Sahin N."/>
        </authorList>
    </citation>
    <scope>NUCLEOTIDE SEQUENCE [LARGE SCALE GENOMIC DNA]</scope>
    <source>
        <strain evidence="7 8">S1510</strain>
    </source>
</reference>
<accession>A0ABS0H1X8</accession>
<evidence type="ECO:0000256" key="4">
    <source>
        <dbReference type="ARBA" id="ARBA00022989"/>
    </source>
</evidence>
<name>A0ABS0H1X8_9ACTN</name>
<proteinExistence type="predicted"/>
<protein>
    <submittedName>
        <fullName evidence="7">Sugar ABC transporter permease YjfF</fullName>
    </submittedName>
</protein>
<feature type="transmembrane region" description="Helical" evidence="6">
    <location>
        <begin position="306"/>
        <end position="322"/>
    </location>
</feature>
<evidence type="ECO:0000256" key="1">
    <source>
        <dbReference type="ARBA" id="ARBA00004651"/>
    </source>
</evidence>
<evidence type="ECO:0000256" key="5">
    <source>
        <dbReference type="ARBA" id="ARBA00023136"/>
    </source>
</evidence>
<comment type="caution">
    <text evidence="7">The sequence shown here is derived from an EMBL/GenBank/DDBJ whole genome shotgun (WGS) entry which is preliminary data.</text>
</comment>
<organism evidence="7 8">
    <name type="scientific">Plantactinospora alkalitolerans</name>
    <dbReference type="NCBI Taxonomy" id="2789879"/>
    <lineage>
        <taxon>Bacteria</taxon>
        <taxon>Bacillati</taxon>
        <taxon>Actinomycetota</taxon>
        <taxon>Actinomycetes</taxon>
        <taxon>Micromonosporales</taxon>
        <taxon>Micromonosporaceae</taxon>
        <taxon>Plantactinospora</taxon>
    </lineage>
</organism>
<dbReference type="NCBIfam" id="NF008630">
    <property type="entry name" value="PRK11618.1"/>
    <property type="match status" value="1"/>
</dbReference>
<feature type="transmembrane region" description="Helical" evidence="6">
    <location>
        <begin position="61"/>
        <end position="94"/>
    </location>
</feature>
<evidence type="ECO:0000256" key="3">
    <source>
        <dbReference type="ARBA" id="ARBA00022692"/>
    </source>
</evidence>
<keyword evidence="5 6" id="KW-0472">Membrane</keyword>
<sequence>MSAVPGTVGAGRPRVLRPQQKYLPLFATGALLVLMYSAGVLRYEGFSDTQVVLNVFVDNAFLLVVAVGMTFVILTGGIDLSVGAVVALTTMISASLLQDQGWSPYLVLPLVLLIGALLGLGMGCIIHYFEVQPFIVTLAGMFLARGLCYTISTSSIPINDPLWTSIAQQRIRFGGFFISVSVLIALAVVAIGIYVLGYTRLGRNTYAIGGNPQSALLMGLPVARTRIAVYTISGFCSALGGVLLSFYMLSGNSGHAVGTELDAIAAVVIGGTLLTGGSGYLVGTVLGVVVLGLIQTIVTFQGDLSSWWTKIVIGVLLFAFIVL</sequence>
<comment type="subcellular location">
    <subcellularLocation>
        <location evidence="1">Cell membrane</location>
        <topology evidence="1">Multi-pass membrane protein</topology>
    </subcellularLocation>
</comment>
<keyword evidence="3 6" id="KW-0812">Transmembrane</keyword>
<keyword evidence="8" id="KW-1185">Reference proteome</keyword>
<keyword evidence="2" id="KW-1003">Cell membrane</keyword>
<evidence type="ECO:0000313" key="7">
    <source>
        <dbReference type="EMBL" id="MBF9132189.1"/>
    </source>
</evidence>
<feature type="transmembrane region" description="Helical" evidence="6">
    <location>
        <begin position="173"/>
        <end position="196"/>
    </location>
</feature>
<feature type="transmembrane region" description="Helical" evidence="6">
    <location>
        <begin position="227"/>
        <end position="249"/>
    </location>
</feature>
<evidence type="ECO:0000256" key="6">
    <source>
        <dbReference type="SAM" id="Phobius"/>
    </source>
</evidence>
<gene>
    <name evidence="7" type="primary">yjfF</name>
    <name evidence="7" type="ORF">I0C86_25035</name>
</gene>
<feature type="transmembrane region" description="Helical" evidence="6">
    <location>
        <begin position="134"/>
        <end position="152"/>
    </location>
</feature>
<dbReference type="Proteomes" id="UP000638560">
    <property type="component" value="Unassembled WGS sequence"/>
</dbReference>
<feature type="transmembrane region" description="Helical" evidence="6">
    <location>
        <begin position="22"/>
        <end position="41"/>
    </location>
</feature>
<dbReference type="PANTHER" id="PTHR32196">
    <property type="entry name" value="ABC TRANSPORTER PERMEASE PROTEIN YPHD-RELATED-RELATED"/>
    <property type="match status" value="1"/>
</dbReference>
<feature type="transmembrane region" description="Helical" evidence="6">
    <location>
        <begin position="261"/>
        <end position="294"/>
    </location>
</feature>
<dbReference type="PANTHER" id="PTHR32196:SF63">
    <property type="entry name" value="INNER MEMBRANE ABC TRANSPORTER PERMEASE PROTEIN YJFF"/>
    <property type="match status" value="1"/>
</dbReference>
<feature type="transmembrane region" description="Helical" evidence="6">
    <location>
        <begin position="106"/>
        <end position="128"/>
    </location>
</feature>
<dbReference type="InterPro" id="IPR001851">
    <property type="entry name" value="ABC_transp_permease"/>
</dbReference>
<dbReference type="Pfam" id="PF02653">
    <property type="entry name" value="BPD_transp_2"/>
    <property type="match status" value="1"/>
</dbReference>